<organism evidence="4 5">
    <name type="scientific">Paractinoplanes ovalisporus</name>
    <dbReference type="NCBI Taxonomy" id="2810368"/>
    <lineage>
        <taxon>Bacteria</taxon>
        <taxon>Bacillati</taxon>
        <taxon>Actinomycetota</taxon>
        <taxon>Actinomycetes</taxon>
        <taxon>Micromonosporales</taxon>
        <taxon>Micromonosporaceae</taxon>
        <taxon>Paractinoplanes</taxon>
    </lineage>
</organism>
<dbReference type="InterPro" id="IPR009057">
    <property type="entry name" value="Homeodomain-like_sf"/>
</dbReference>
<dbReference type="EMBL" id="JAENHP010000009">
    <property type="protein sequence ID" value="MBM2619277.1"/>
    <property type="molecule type" value="Genomic_DNA"/>
</dbReference>
<gene>
    <name evidence="4" type="ORF">JIG36_27375</name>
</gene>
<sequence length="301" mass="32130">MIVLFDGVHSLDVTGPLEVFATAGSYRVTTASPSGAPVRTSSGLTLVPDEALGDAAPDTLVVPGGAGTREPPPAVVSWLRDHAPAAGRIMSVCTGAFLLASAGLLDGRRATTHWQFCATLARRHPQVAVEPDPIFVRDESVYTSAGVTAGIDLALALVEEDHGRDAALAIARALVMFLRRPGGQAQFSAPLSAQLAHREPLREVQRHIVDHPETDLSVPALAARANLSPRQFTRAFAEETGTSPGRYVDRVRLETARRLLEDTTDGVAEVARAAGYGNPETMRRAFLQTLGVAPADYRRRF</sequence>
<dbReference type="PANTHER" id="PTHR43130:SF3">
    <property type="entry name" value="HTH-TYPE TRANSCRIPTIONAL REGULATOR RV1931C"/>
    <property type="match status" value="1"/>
</dbReference>
<dbReference type="Gene3D" id="3.40.50.880">
    <property type="match status" value="1"/>
</dbReference>
<keyword evidence="1" id="KW-0805">Transcription regulation</keyword>
<dbReference type="SMART" id="SM00342">
    <property type="entry name" value="HTH_ARAC"/>
    <property type="match status" value="1"/>
</dbReference>
<dbReference type="Gene3D" id="1.10.10.60">
    <property type="entry name" value="Homeodomain-like"/>
    <property type="match status" value="1"/>
</dbReference>
<dbReference type="CDD" id="cd03137">
    <property type="entry name" value="GATase1_AraC_1"/>
    <property type="match status" value="1"/>
</dbReference>
<proteinExistence type="predicted"/>
<dbReference type="Pfam" id="PF12833">
    <property type="entry name" value="HTH_18"/>
    <property type="match status" value="1"/>
</dbReference>
<dbReference type="SUPFAM" id="SSF52317">
    <property type="entry name" value="Class I glutamine amidotransferase-like"/>
    <property type="match status" value="1"/>
</dbReference>
<dbReference type="SUPFAM" id="SSF46689">
    <property type="entry name" value="Homeodomain-like"/>
    <property type="match status" value="2"/>
</dbReference>
<protein>
    <submittedName>
        <fullName evidence="4">GlxA family transcriptional regulator</fullName>
    </submittedName>
</protein>
<evidence type="ECO:0000256" key="2">
    <source>
        <dbReference type="ARBA" id="ARBA00023163"/>
    </source>
</evidence>
<dbReference type="InterPro" id="IPR018060">
    <property type="entry name" value="HTH_AraC"/>
</dbReference>
<dbReference type="Pfam" id="PF01965">
    <property type="entry name" value="DJ-1_PfpI"/>
    <property type="match status" value="1"/>
</dbReference>
<dbReference type="InterPro" id="IPR002818">
    <property type="entry name" value="DJ-1/PfpI"/>
</dbReference>
<dbReference type="Proteomes" id="UP000632138">
    <property type="component" value="Unassembled WGS sequence"/>
</dbReference>
<dbReference type="PANTHER" id="PTHR43130">
    <property type="entry name" value="ARAC-FAMILY TRANSCRIPTIONAL REGULATOR"/>
    <property type="match status" value="1"/>
</dbReference>
<keyword evidence="2" id="KW-0804">Transcription</keyword>
<reference evidence="4 5" key="1">
    <citation type="submission" date="2021-01" db="EMBL/GenBank/DDBJ databases">
        <title>Actinoplanes sp. nov. LDG1-06 isolated from lichen.</title>
        <authorList>
            <person name="Saeng-In P."/>
            <person name="Phongsopitanun W."/>
            <person name="Kanchanasin P."/>
            <person name="Yuki M."/>
            <person name="Kudo T."/>
            <person name="Ohkuma M."/>
            <person name="Tanasupawat S."/>
        </authorList>
    </citation>
    <scope>NUCLEOTIDE SEQUENCE [LARGE SCALE GENOMIC DNA]</scope>
    <source>
        <strain evidence="4 5">LDG1-06</strain>
    </source>
</reference>
<evidence type="ECO:0000313" key="4">
    <source>
        <dbReference type="EMBL" id="MBM2619277.1"/>
    </source>
</evidence>
<evidence type="ECO:0000256" key="1">
    <source>
        <dbReference type="ARBA" id="ARBA00023015"/>
    </source>
</evidence>
<comment type="caution">
    <text evidence="4">The sequence shown here is derived from an EMBL/GenBank/DDBJ whole genome shotgun (WGS) entry which is preliminary data.</text>
</comment>
<dbReference type="InterPro" id="IPR052158">
    <property type="entry name" value="INH-QAR"/>
</dbReference>
<name>A0ABS2AHF3_9ACTN</name>
<keyword evidence="5" id="KW-1185">Reference proteome</keyword>
<feature type="domain" description="HTH araC/xylS-type" evidence="3">
    <location>
        <begin position="202"/>
        <end position="300"/>
    </location>
</feature>
<evidence type="ECO:0000259" key="3">
    <source>
        <dbReference type="PROSITE" id="PS01124"/>
    </source>
</evidence>
<dbReference type="PROSITE" id="PS01124">
    <property type="entry name" value="HTH_ARAC_FAMILY_2"/>
    <property type="match status" value="1"/>
</dbReference>
<evidence type="ECO:0000313" key="5">
    <source>
        <dbReference type="Proteomes" id="UP000632138"/>
    </source>
</evidence>
<dbReference type="InterPro" id="IPR029062">
    <property type="entry name" value="Class_I_gatase-like"/>
</dbReference>
<accession>A0ABS2AHF3</accession>